<dbReference type="EMBL" id="BGPR01041650">
    <property type="protein sequence ID" value="GBO17962.1"/>
    <property type="molecule type" value="Genomic_DNA"/>
</dbReference>
<proteinExistence type="predicted"/>
<evidence type="ECO:0000256" key="1">
    <source>
        <dbReference type="SAM" id="MobiDB-lite"/>
    </source>
</evidence>
<name>A0A4Y2V0A3_ARAVE</name>
<protein>
    <submittedName>
        <fullName evidence="2">Uncharacterized protein</fullName>
    </submittedName>
</protein>
<reference evidence="2 3" key="1">
    <citation type="journal article" date="2019" name="Sci. Rep.">
        <title>Orb-weaving spider Araneus ventricosus genome elucidates the spidroin gene catalogue.</title>
        <authorList>
            <person name="Kono N."/>
            <person name="Nakamura H."/>
            <person name="Ohtoshi R."/>
            <person name="Moran D.A.P."/>
            <person name="Shinohara A."/>
            <person name="Yoshida Y."/>
            <person name="Fujiwara M."/>
            <person name="Mori M."/>
            <person name="Tomita M."/>
            <person name="Arakawa K."/>
        </authorList>
    </citation>
    <scope>NUCLEOTIDE SEQUENCE [LARGE SCALE GENOMIC DNA]</scope>
</reference>
<evidence type="ECO:0000313" key="3">
    <source>
        <dbReference type="Proteomes" id="UP000499080"/>
    </source>
</evidence>
<feature type="non-terminal residue" evidence="2">
    <location>
        <position position="1"/>
    </location>
</feature>
<gene>
    <name evidence="2" type="ORF">AVEN_24720_1</name>
</gene>
<organism evidence="2 3">
    <name type="scientific">Araneus ventricosus</name>
    <name type="common">Orbweaver spider</name>
    <name type="synonym">Epeira ventricosa</name>
    <dbReference type="NCBI Taxonomy" id="182803"/>
    <lineage>
        <taxon>Eukaryota</taxon>
        <taxon>Metazoa</taxon>
        <taxon>Ecdysozoa</taxon>
        <taxon>Arthropoda</taxon>
        <taxon>Chelicerata</taxon>
        <taxon>Arachnida</taxon>
        <taxon>Araneae</taxon>
        <taxon>Araneomorphae</taxon>
        <taxon>Entelegynae</taxon>
        <taxon>Araneoidea</taxon>
        <taxon>Araneidae</taxon>
        <taxon>Araneus</taxon>
    </lineage>
</organism>
<comment type="caution">
    <text evidence="2">The sequence shown here is derived from an EMBL/GenBank/DDBJ whole genome shotgun (WGS) entry which is preliminary data.</text>
</comment>
<accession>A0A4Y2V0A3</accession>
<feature type="region of interest" description="Disordered" evidence="1">
    <location>
        <begin position="1"/>
        <end position="77"/>
    </location>
</feature>
<dbReference type="AlphaFoldDB" id="A0A4Y2V0A3"/>
<evidence type="ECO:0000313" key="2">
    <source>
        <dbReference type="EMBL" id="GBO17962.1"/>
    </source>
</evidence>
<feature type="compositionally biased region" description="Basic residues" evidence="1">
    <location>
        <begin position="22"/>
        <end position="31"/>
    </location>
</feature>
<dbReference type="Proteomes" id="UP000499080">
    <property type="component" value="Unassembled WGS sequence"/>
</dbReference>
<sequence length="77" mass="8543">PGASPPLTAAPLRTTRPLSQGRFHKGRRRQTSRLPRYDETRRRSGKAGRHLGAGDSRKAMEELADGPRILLNSDLEP</sequence>
<keyword evidence="3" id="KW-1185">Reference proteome</keyword>